<evidence type="ECO:0008006" key="4">
    <source>
        <dbReference type="Google" id="ProtNLM"/>
    </source>
</evidence>
<organism evidence="2 3">
    <name type="scientific">Lutibacter profundi</name>
    <dbReference type="NCBI Taxonomy" id="1622118"/>
    <lineage>
        <taxon>Bacteria</taxon>
        <taxon>Pseudomonadati</taxon>
        <taxon>Bacteroidota</taxon>
        <taxon>Flavobacteriia</taxon>
        <taxon>Flavobacteriales</taxon>
        <taxon>Flavobacteriaceae</taxon>
        <taxon>Lutibacter</taxon>
    </lineage>
</organism>
<sequence>MKNIYLTGILLFITISSFSQSASSHILRAKKAYSRGNYVEASFESIKALRIKPKKKKPQEILSFSYELAQEYLTESIEDLKSMSTNFTGDITVSQRKRIVKLYEILKKLDKKSYEITKIIKKSKFNISFDRIDVSEEYTEAKRSLIEGKKEAAEMHYVKGLDLMKNNDRESFKKAAKRFKKAEKYIPNYKQCLNLYQEARKNGTTRIAIFAFDNKSGTRNFGAIGESVSDKLSAQLFNNKEAMEFTEIVSRDELGKLIAEHQLNMSSDINQSTVSEYGKLLGVHIIVTGKITQVSSEHQRVIHDNPYTVQKEVIVGTESYVNSKGKTKSRSVYGIASANIYESSKSSKAILSGSFKVLDVKTGRVLSQDQFNETYNWLNKWVSFKGDERAINKRNFSNFDRNELNPPTNFEMGNFLVVKLTDKMSKTITNLLK</sequence>
<evidence type="ECO:0000256" key="1">
    <source>
        <dbReference type="SAM" id="SignalP"/>
    </source>
</evidence>
<dbReference type="Gene3D" id="3.40.50.10610">
    <property type="entry name" value="ABC-type transport auxiliary lipoprotein component"/>
    <property type="match status" value="1"/>
</dbReference>
<dbReference type="AlphaFoldDB" id="A0A109RNR1"/>
<protein>
    <recommendedName>
        <fullName evidence="4">Curli production assembly/transport component CsgG</fullName>
    </recommendedName>
</protein>
<gene>
    <name evidence="2" type="ORF">Lupro_08940</name>
</gene>
<dbReference type="EMBL" id="CP013355">
    <property type="protein sequence ID" value="AMC11377.1"/>
    <property type="molecule type" value="Genomic_DNA"/>
</dbReference>
<proteinExistence type="predicted"/>
<reference evidence="2 3" key="2">
    <citation type="journal article" date="2016" name="Int. J. Syst. Evol. Microbiol.">
        <title>Lutibacter profundi sp. nov., isolated from a deep-sea hydrothermal system on the Arctic Mid-Ocean Ridge and emended description of the genus Lutibacter.</title>
        <authorList>
            <person name="Le Moine Bauer S."/>
            <person name="Roalkvam I."/>
            <person name="Steen I.H."/>
            <person name="Dahle H."/>
        </authorList>
    </citation>
    <scope>NUCLEOTIDE SEQUENCE [LARGE SCALE GENOMIC DNA]</scope>
    <source>
        <strain evidence="2 3">LP1</strain>
    </source>
</reference>
<dbReference type="Pfam" id="PF03783">
    <property type="entry name" value="CsgG"/>
    <property type="match status" value="1"/>
</dbReference>
<reference evidence="3" key="1">
    <citation type="submission" date="2015-12" db="EMBL/GenBank/DDBJ databases">
        <title>Complete genome sequence of Lutibacter profundus strain LP1.</title>
        <authorList>
            <person name="Wissuwa J."/>
            <person name="Le Moine Bauer S."/>
            <person name="Stokke R."/>
            <person name="Dahle H."/>
            <person name="Steen I.H."/>
        </authorList>
    </citation>
    <scope>NUCLEOTIDE SEQUENCE [LARGE SCALE GENOMIC DNA]</scope>
    <source>
        <strain evidence="3">LP1</strain>
    </source>
</reference>
<feature type="chain" id="PRO_5007140402" description="Curli production assembly/transport component CsgG" evidence="1">
    <location>
        <begin position="22"/>
        <end position="433"/>
    </location>
</feature>
<dbReference type="RefSeq" id="WP_068208985.1">
    <property type="nucleotide sequence ID" value="NZ_CP013355.1"/>
</dbReference>
<feature type="signal peptide" evidence="1">
    <location>
        <begin position="1"/>
        <end position="21"/>
    </location>
</feature>
<evidence type="ECO:0000313" key="3">
    <source>
        <dbReference type="Proteomes" id="UP000059672"/>
    </source>
</evidence>
<dbReference type="STRING" id="1622118.Lupro_08940"/>
<dbReference type="OrthoDB" id="1489643at2"/>
<keyword evidence="3" id="KW-1185">Reference proteome</keyword>
<dbReference type="Proteomes" id="UP000059672">
    <property type="component" value="Chromosome"/>
</dbReference>
<keyword evidence="1" id="KW-0732">Signal</keyword>
<name>A0A109RNR1_9FLAO</name>
<evidence type="ECO:0000313" key="2">
    <source>
        <dbReference type="EMBL" id="AMC11377.1"/>
    </source>
</evidence>
<dbReference type="InterPro" id="IPR005534">
    <property type="entry name" value="Curli_assmbl/transp-comp_CsgG"/>
</dbReference>
<accession>A0A109RNR1</accession>
<dbReference type="KEGG" id="lut:Lupro_08940"/>
<dbReference type="GO" id="GO:0030288">
    <property type="term" value="C:outer membrane-bounded periplasmic space"/>
    <property type="evidence" value="ECO:0007669"/>
    <property type="project" value="InterPro"/>
</dbReference>